<feature type="compositionally biased region" description="Low complexity" evidence="4">
    <location>
        <begin position="31"/>
        <end position="40"/>
    </location>
</feature>
<comment type="caution">
    <text evidence="7">The sequence shown here is derived from an EMBL/GenBank/DDBJ whole genome shotgun (WGS) entry which is preliminary data.</text>
</comment>
<dbReference type="SUPFAM" id="SSF46785">
    <property type="entry name" value="Winged helix' DNA-binding domain"/>
    <property type="match status" value="1"/>
</dbReference>
<accession>A0A849I9F1</accession>
<dbReference type="Proteomes" id="UP000564885">
    <property type="component" value="Unassembled WGS sequence"/>
</dbReference>
<keyword evidence="3" id="KW-0804">Transcription</keyword>
<organism evidence="7 8">
    <name type="scientific">Enterovirga aerilata</name>
    <dbReference type="NCBI Taxonomy" id="2730920"/>
    <lineage>
        <taxon>Bacteria</taxon>
        <taxon>Pseudomonadati</taxon>
        <taxon>Pseudomonadota</taxon>
        <taxon>Alphaproteobacteria</taxon>
        <taxon>Hyphomicrobiales</taxon>
        <taxon>Methylobacteriaceae</taxon>
        <taxon>Enterovirga</taxon>
    </lineage>
</organism>
<dbReference type="GO" id="GO:0045892">
    <property type="term" value="P:negative regulation of DNA-templated transcription"/>
    <property type="evidence" value="ECO:0007669"/>
    <property type="project" value="TreeGrafter"/>
</dbReference>
<evidence type="ECO:0000256" key="2">
    <source>
        <dbReference type="ARBA" id="ARBA00023125"/>
    </source>
</evidence>
<keyword evidence="1" id="KW-0805">Transcription regulation</keyword>
<dbReference type="Pfam" id="PF09339">
    <property type="entry name" value="HTH_IclR"/>
    <property type="match status" value="1"/>
</dbReference>
<dbReference type="EMBL" id="JABEPP010000003">
    <property type="protein sequence ID" value="NNM72710.1"/>
    <property type="molecule type" value="Genomic_DNA"/>
</dbReference>
<feature type="domain" description="HTH iclR-type" evidence="5">
    <location>
        <begin position="50"/>
        <end position="112"/>
    </location>
</feature>
<dbReference type="InterPro" id="IPR036388">
    <property type="entry name" value="WH-like_DNA-bd_sf"/>
</dbReference>
<protein>
    <submittedName>
        <fullName evidence="7">IclR family transcriptional regulator</fullName>
    </submittedName>
</protein>
<evidence type="ECO:0000256" key="1">
    <source>
        <dbReference type="ARBA" id="ARBA00023015"/>
    </source>
</evidence>
<evidence type="ECO:0000313" key="7">
    <source>
        <dbReference type="EMBL" id="NNM72710.1"/>
    </source>
</evidence>
<dbReference type="InterPro" id="IPR014757">
    <property type="entry name" value="Tscrpt_reg_IclR_C"/>
</dbReference>
<dbReference type="InterPro" id="IPR005471">
    <property type="entry name" value="Tscrpt_reg_IclR_N"/>
</dbReference>
<dbReference type="PANTHER" id="PTHR30136">
    <property type="entry name" value="HELIX-TURN-HELIX TRANSCRIPTIONAL REGULATOR, ICLR FAMILY"/>
    <property type="match status" value="1"/>
</dbReference>
<dbReference type="PROSITE" id="PS51078">
    <property type="entry name" value="ICLR_ED"/>
    <property type="match status" value="1"/>
</dbReference>
<dbReference type="Gene3D" id="1.10.10.10">
    <property type="entry name" value="Winged helix-like DNA-binding domain superfamily/Winged helix DNA-binding domain"/>
    <property type="match status" value="1"/>
</dbReference>
<evidence type="ECO:0000256" key="4">
    <source>
        <dbReference type="SAM" id="MobiDB-lite"/>
    </source>
</evidence>
<evidence type="ECO:0000259" key="6">
    <source>
        <dbReference type="PROSITE" id="PS51078"/>
    </source>
</evidence>
<dbReference type="Pfam" id="PF01614">
    <property type="entry name" value="IclR_C"/>
    <property type="match status" value="1"/>
</dbReference>
<reference evidence="7 8" key="1">
    <citation type="submission" date="2020-04" db="EMBL/GenBank/DDBJ databases">
        <title>Enterovirga sp. isolate from soil.</title>
        <authorList>
            <person name="Chea S."/>
            <person name="Kim D.-U."/>
        </authorList>
    </citation>
    <scope>NUCLEOTIDE SEQUENCE [LARGE SCALE GENOMIC DNA]</scope>
    <source>
        <strain evidence="7 8">DB1703</strain>
    </source>
</reference>
<dbReference type="SMART" id="SM00346">
    <property type="entry name" value="HTH_ICLR"/>
    <property type="match status" value="1"/>
</dbReference>
<dbReference type="InterPro" id="IPR050707">
    <property type="entry name" value="HTH_MetabolicPath_Reg"/>
</dbReference>
<dbReference type="CDD" id="cd00090">
    <property type="entry name" value="HTH_ARSR"/>
    <property type="match status" value="1"/>
</dbReference>
<sequence>MTLLLSSYNKAGRNGGRPLSVRQGRGALMNARKTSSSTPTAKPPTRERAVPAVTRAAAILRILARSESPLGVQAIARELKLVPSTCLHILRALVAEELVAFDPDTKRYRLDVGILSLARHLLKKGGFADYIQDRLQDLSQRLGVTAVGLEVRGLDHVVVVSISRAREPFHIHVDVGSRFPSLISASGRCIAAFGGYDEAELRERFSRLRWDRPPSFEQWRQEVEDARANGFGVDIDQYILGVTVISAPIFLGGRLSHALVVVGLTERLRSNVRSIGQDIVRIANEISHQMNT</sequence>
<keyword evidence="8" id="KW-1185">Reference proteome</keyword>
<evidence type="ECO:0000256" key="3">
    <source>
        <dbReference type="ARBA" id="ARBA00023163"/>
    </source>
</evidence>
<gene>
    <name evidence="7" type="ORF">HJG44_09980</name>
</gene>
<dbReference type="AlphaFoldDB" id="A0A849I9F1"/>
<proteinExistence type="predicted"/>
<feature type="domain" description="IclR-ED" evidence="6">
    <location>
        <begin position="113"/>
        <end position="292"/>
    </location>
</feature>
<evidence type="ECO:0000259" key="5">
    <source>
        <dbReference type="PROSITE" id="PS51077"/>
    </source>
</evidence>
<dbReference type="InterPro" id="IPR036390">
    <property type="entry name" value="WH_DNA-bd_sf"/>
</dbReference>
<dbReference type="PANTHER" id="PTHR30136:SF24">
    <property type="entry name" value="HTH-TYPE TRANSCRIPTIONAL REPRESSOR ALLR"/>
    <property type="match status" value="1"/>
</dbReference>
<name>A0A849I9F1_9HYPH</name>
<dbReference type="InterPro" id="IPR029016">
    <property type="entry name" value="GAF-like_dom_sf"/>
</dbReference>
<dbReference type="GO" id="GO:0003677">
    <property type="term" value="F:DNA binding"/>
    <property type="evidence" value="ECO:0007669"/>
    <property type="project" value="UniProtKB-KW"/>
</dbReference>
<evidence type="ECO:0000313" key="8">
    <source>
        <dbReference type="Proteomes" id="UP000564885"/>
    </source>
</evidence>
<dbReference type="PROSITE" id="PS51077">
    <property type="entry name" value="HTH_ICLR"/>
    <property type="match status" value="1"/>
</dbReference>
<dbReference type="SUPFAM" id="SSF55781">
    <property type="entry name" value="GAF domain-like"/>
    <property type="match status" value="1"/>
</dbReference>
<feature type="region of interest" description="Disordered" evidence="4">
    <location>
        <begin position="14"/>
        <end position="48"/>
    </location>
</feature>
<dbReference type="GO" id="GO:0003700">
    <property type="term" value="F:DNA-binding transcription factor activity"/>
    <property type="evidence" value="ECO:0007669"/>
    <property type="project" value="TreeGrafter"/>
</dbReference>
<keyword evidence="2" id="KW-0238">DNA-binding</keyword>
<dbReference type="Gene3D" id="3.30.450.40">
    <property type="match status" value="1"/>
</dbReference>
<dbReference type="InterPro" id="IPR011991">
    <property type="entry name" value="ArsR-like_HTH"/>
</dbReference>